<proteinExistence type="inferred from homology"/>
<dbReference type="Gene3D" id="1.10.10.10">
    <property type="entry name" value="Winged helix-like DNA-binding domain superfamily/Winged helix DNA-binding domain"/>
    <property type="match status" value="1"/>
</dbReference>
<dbReference type="InterPro" id="IPR046328">
    <property type="entry name" value="ETS_fam"/>
</dbReference>
<name>A0ABN8RGC4_9CNID</name>
<protein>
    <recommendedName>
        <fullName evidence="4">ETS domain-containing protein</fullName>
    </recommendedName>
</protein>
<sequence>MAPYAFPLVRFWALKYGPNKTEHGMVNSGASFSLASVRNSTCCSRKFALGVLPFKAEEINFRKKMRDNEFGTPGQLGKGPLQSCRNSARSEHRYKNMLHLWEFLLELLADESCRSIICWRRREEGEFELLNQQEVAKRWGILKQRGRMDYGKLSRALRLYYRDGIITKVKGQRLVYKFNNLPYTYKPGITRSFYRDRFPTPKSSLGEHEPREYKPLVPQMRISCTTATQPFPCFMPSQGRLSSWPVHPINSPRVCRCGHRLGTSFSSANCSSRSRVFFPFLSFSVSHGFNLHEPALSHDTNPQLVSKKIPVSMIVRPAC</sequence>
<dbReference type="InterPro" id="IPR036388">
    <property type="entry name" value="WH-like_DNA-bd_sf"/>
</dbReference>
<comment type="caution">
    <text evidence="5">The sequence shown here is derived from an EMBL/GenBank/DDBJ whole genome shotgun (WGS) entry which is preliminary data.</text>
</comment>
<keyword evidence="6" id="KW-1185">Reference proteome</keyword>
<accession>A0ABN8RGC4</accession>
<dbReference type="PROSITE" id="PS50061">
    <property type="entry name" value="ETS_DOMAIN_3"/>
    <property type="match status" value="1"/>
</dbReference>
<evidence type="ECO:0000256" key="2">
    <source>
        <dbReference type="ARBA" id="ARBA00023125"/>
    </source>
</evidence>
<keyword evidence="3" id="KW-0539">Nucleus</keyword>
<reference evidence="5 6" key="1">
    <citation type="submission" date="2022-05" db="EMBL/GenBank/DDBJ databases">
        <authorList>
            <consortium name="Genoscope - CEA"/>
            <person name="William W."/>
        </authorList>
    </citation>
    <scope>NUCLEOTIDE SEQUENCE [LARGE SCALE GENOMIC DNA]</scope>
</reference>
<evidence type="ECO:0000259" key="4">
    <source>
        <dbReference type="PROSITE" id="PS50061"/>
    </source>
</evidence>
<organism evidence="5 6">
    <name type="scientific">Porites lobata</name>
    <dbReference type="NCBI Taxonomy" id="104759"/>
    <lineage>
        <taxon>Eukaryota</taxon>
        <taxon>Metazoa</taxon>
        <taxon>Cnidaria</taxon>
        <taxon>Anthozoa</taxon>
        <taxon>Hexacorallia</taxon>
        <taxon>Scleractinia</taxon>
        <taxon>Fungiina</taxon>
        <taxon>Poritidae</taxon>
        <taxon>Porites</taxon>
    </lineage>
</organism>
<dbReference type="InterPro" id="IPR000418">
    <property type="entry name" value="Ets_dom"/>
</dbReference>
<feature type="domain" description="ETS" evidence="4">
    <location>
        <begin position="98"/>
        <end position="179"/>
    </location>
</feature>
<dbReference type="SUPFAM" id="SSF46785">
    <property type="entry name" value="Winged helix' DNA-binding domain"/>
    <property type="match status" value="1"/>
</dbReference>
<dbReference type="PRINTS" id="PR00454">
    <property type="entry name" value="ETSDOMAIN"/>
</dbReference>
<dbReference type="Pfam" id="PF00178">
    <property type="entry name" value="Ets"/>
    <property type="match status" value="1"/>
</dbReference>
<gene>
    <name evidence="5" type="ORF">PLOB_00020379</name>
</gene>
<dbReference type="InterPro" id="IPR036390">
    <property type="entry name" value="WH_DNA-bd_sf"/>
</dbReference>
<evidence type="ECO:0000313" key="5">
    <source>
        <dbReference type="EMBL" id="CAH3178459.1"/>
    </source>
</evidence>
<dbReference type="PANTHER" id="PTHR11849">
    <property type="entry name" value="ETS"/>
    <property type="match status" value="1"/>
</dbReference>
<dbReference type="EMBL" id="CALNXK010000240">
    <property type="protein sequence ID" value="CAH3178459.1"/>
    <property type="molecule type" value="Genomic_DNA"/>
</dbReference>
<comment type="subcellular location">
    <subcellularLocation>
        <location evidence="3">Nucleus</location>
    </subcellularLocation>
</comment>
<evidence type="ECO:0000313" key="6">
    <source>
        <dbReference type="Proteomes" id="UP001159405"/>
    </source>
</evidence>
<keyword evidence="2 3" id="KW-0238">DNA-binding</keyword>
<evidence type="ECO:0000256" key="1">
    <source>
        <dbReference type="ARBA" id="ARBA00005562"/>
    </source>
</evidence>
<evidence type="ECO:0000256" key="3">
    <source>
        <dbReference type="RuleBase" id="RU004019"/>
    </source>
</evidence>
<dbReference type="Proteomes" id="UP001159405">
    <property type="component" value="Unassembled WGS sequence"/>
</dbReference>
<dbReference type="SMART" id="SM00413">
    <property type="entry name" value="ETS"/>
    <property type="match status" value="1"/>
</dbReference>
<dbReference type="PROSITE" id="PS00345">
    <property type="entry name" value="ETS_DOMAIN_1"/>
    <property type="match status" value="1"/>
</dbReference>
<dbReference type="PANTHER" id="PTHR11849:SF133">
    <property type="entry name" value="ETS DOMAIN-CONTAINING PROTEIN"/>
    <property type="match status" value="1"/>
</dbReference>
<comment type="similarity">
    <text evidence="1 3">Belongs to the ETS family.</text>
</comment>